<dbReference type="Pfam" id="PF00931">
    <property type="entry name" value="NB-ARC"/>
    <property type="match status" value="1"/>
</dbReference>
<organism evidence="2 3">
    <name type="scientific">Periconia macrospinosa</name>
    <dbReference type="NCBI Taxonomy" id="97972"/>
    <lineage>
        <taxon>Eukaryota</taxon>
        <taxon>Fungi</taxon>
        <taxon>Dikarya</taxon>
        <taxon>Ascomycota</taxon>
        <taxon>Pezizomycotina</taxon>
        <taxon>Dothideomycetes</taxon>
        <taxon>Pleosporomycetidae</taxon>
        <taxon>Pleosporales</taxon>
        <taxon>Massarineae</taxon>
        <taxon>Periconiaceae</taxon>
        <taxon>Periconia</taxon>
    </lineage>
</organism>
<dbReference type="InterPro" id="IPR027417">
    <property type="entry name" value="P-loop_NTPase"/>
</dbReference>
<dbReference type="EMBL" id="KZ805377">
    <property type="protein sequence ID" value="PVI00232.1"/>
    <property type="molecule type" value="Genomic_DNA"/>
</dbReference>
<dbReference type="SUPFAM" id="SSF52540">
    <property type="entry name" value="P-loop containing nucleoside triphosphate hydrolases"/>
    <property type="match status" value="1"/>
</dbReference>
<dbReference type="Gene3D" id="3.40.50.300">
    <property type="entry name" value="P-loop containing nucleotide triphosphate hydrolases"/>
    <property type="match status" value="1"/>
</dbReference>
<feature type="domain" description="NB-ARC" evidence="1">
    <location>
        <begin position="18"/>
        <end position="179"/>
    </location>
</feature>
<dbReference type="PANTHER" id="PTHR35205">
    <property type="entry name" value="NB-ARC AND TPR DOMAIN PROTEIN"/>
    <property type="match status" value="1"/>
</dbReference>
<dbReference type="AlphaFoldDB" id="A0A2V1DQU3"/>
<dbReference type="Proteomes" id="UP000244855">
    <property type="component" value="Unassembled WGS sequence"/>
</dbReference>
<accession>A0A2V1DQU3</accession>
<evidence type="ECO:0000313" key="2">
    <source>
        <dbReference type="EMBL" id="PVI00232.1"/>
    </source>
</evidence>
<sequence length="196" mass="21637">MRELERLLLDASPAARRRNVVVAHGFGGIGKTQLAVEFARSHQHRFTSIFWLDGSSEARLKQSFVEAMARLPQSELTGEGAEALKQSQPDTDVAVRECLQWLSLSSNPNWLLIFDNVDRDFHDKDDPQAYNVKNYFPHPDHGSILITSRLASLSRHGSGVKVGTVAAEQALAILENSAGKVVESKCIAIDRDTGFP</sequence>
<keyword evidence="3" id="KW-1185">Reference proteome</keyword>
<dbReference type="GO" id="GO:0043531">
    <property type="term" value="F:ADP binding"/>
    <property type="evidence" value="ECO:0007669"/>
    <property type="project" value="InterPro"/>
</dbReference>
<dbReference type="InterPro" id="IPR002182">
    <property type="entry name" value="NB-ARC"/>
</dbReference>
<gene>
    <name evidence="2" type="ORF">DM02DRAFT_527522</name>
</gene>
<dbReference type="OrthoDB" id="674604at2759"/>
<reference evidence="2 3" key="1">
    <citation type="journal article" date="2018" name="Sci. Rep.">
        <title>Comparative genomics provides insights into the lifestyle and reveals functional heterogeneity of dark septate endophytic fungi.</title>
        <authorList>
            <person name="Knapp D.G."/>
            <person name="Nemeth J.B."/>
            <person name="Barry K."/>
            <person name="Hainaut M."/>
            <person name="Henrissat B."/>
            <person name="Johnson J."/>
            <person name="Kuo A."/>
            <person name="Lim J.H.P."/>
            <person name="Lipzen A."/>
            <person name="Nolan M."/>
            <person name="Ohm R.A."/>
            <person name="Tamas L."/>
            <person name="Grigoriev I.V."/>
            <person name="Spatafora J.W."/>
            <person name="Nagy L.G."/>
            <person name="Kovacs G.M."/>
        </authorList>
    </citation>
    <scope>NUCLEOTIDE SEQUENCE [LARGE SCALE GENOMIC DNA]</scope>
    <source>
        <strain evidence="2 3">DSE2036</strain>
    </source>
</reference>
<dbReference type="PANTHER" id="PTHR35205:SF1">
    <property type="entry name" value="ZU5 DOMAIN-CONTAINING PROTEIN"/>
    <property type="match status" value="1"/>
</dbReference>
<proteinExistence type="predicted"/>
<evidence type="ECO:0000259" key="1">
    <source>
        <dbReference type="Pfam" id="PF00931"/>
    </source>
</evidence>
<name>A0A2V1DQU3_9PLEO</name>
<dbReference type="STRING" id="97972.A0A2V1DQU3"/>
<evidence type="ECO:0000313" key="3">
    <source>
        <dbReference type="Proteomes" id="UP000244855"/>
    </source>
</evidence>
<protein>
    <recommendedName>
        <fullName evidence="1">NB-ARC domain-containing protein</fullName>
    </recommendedName>
</protein>